<dbReference type="AlphaFoldDB" id="A0AAV5TY78"/>
<dbReference type="GO" id="GO:0005759">
    <property type="term" value="C:mitochondrial matrix"/>
    <property type="evidence" value="ECO:0007669"/>
    <property type="project" value="TreeGrafter"/>
</dbReference>
<keyword evidence="5 11" id="KW-0949">S-adenosyl-L-methionine</keyword>
<dbReference type="InterPro" id="IPR020598">
    <property type="entry name" value="rRNA_Ade_methylase_Trfase_N"/>
</dbReference>
<evidence type="ECO:0000256" key="2">
    <source>
        <dbReference type="ARBA" id="ARBA00022552"/>
    </source>
</evidence>
<dbReference type="Pfam" id="PF00398">
    <property type="entry name" value="RrnaAD"/>
    <property type="match status" value="1"/>
</dbReference>
<keyword evidence="7" id="KW-0809">Transit peptide</keyword>
<dbReference type="Gene3D" id="1.10.8.100">
    <property type="entry name" value="Ribosomal RNA adenine dimethylase-like, domain 2"/>
    <property type="match status" value="1"/>
</dbReference>
<evidence type="ECO:0000256" key="10">
    <source>
        <dbReference type="ARBA" id="ARBA00023163"/>
    </source>
</evidence>
<keyword evidence="15" id="KW-1185">Reference proteome</keyword>
<dbReference type="PROSITE" id="PS51689">
    <property type="entry name" value="SAM_RNA_A_N6_MT"/>
    <property type="match status" value="1"/>
</dbReference>
<dbReference type="GO" id="GO:0003723">
    <property type="term" value="F:RNA binding"/>
    <property type="evidence" value="ECO:0007669"/>
    <property type="project" value="UniProtKB-UniRule"/>
</dbReference>
<keyword evidence="10" id="KW-0804">Transcription</keyword>
<dbReference type="PANTHER" id="PTHR11727:SF17">
    <property type="entry name" value="DIMETHYLADENOSINE TRANSFERASE 1, MITOCHONDRIAL"/>
    <property type="match status" value="1"/>
</dbReference>
<feature type="binding site" evidence="11">
    <location>
        <position position="106"/>
    </location>
    <ligand>
        <name>S-adenosyl-L-methionine</name>
        <dbReference type="ChEBI" id="CHEBI:59789"/>
    </ligand>
</feature>
<name>A0AAV5TY78_9BILA</name>
<dbReference type="EMBL" id="BTSX01000005">
    <property type="protein sequence ID" value="GMS99033.1"/>
    <property type="molecule type" value="Genomic_DNA"/>
</dbReference>
<feature type="binding site" evidence="11">
    <location>
        <position position="33"/>
    </location>
    <ligand>
        <name>S-adenosyl-L-methionine</name>
        <dbReference type="ChEBI" id="CHEBI:59789"/>
    </ligand>
</feature>
<feature type="binding site" evidence="11">
    <location>
        <position position="140"/>
    </location>
    <ligand>
        <name>S-adenosyl-L-methionine</name>
        <dbReference type="ChEBI" id="CHEBI:59789"/>
    </ligand>
</feature>
<keyword evidence="2 12" id="KW-0698">rRNA processing</keyword>
<dbReference type="GO" id="GO:0000179">
    <property type="term" value="F:rRNA (adenine-N6,N6-)-dimethyltransferase activity"/>
    <property type="evidence" value="ECO:0007669"/>
    <property type="project" value="UniProtKB-UniRule"/>
</dbReference>
<feature type="binding site" evidence="11">
    <location>
        <position position="58"/>
    </location>
    <ligand>
        <name>S-adenosyl-L-methionine</name>
        <dbReference type="ChEBI" id="CHEBI:59789"/>
    </ligand>
</feature>
<keyword evidence="3 11" id="KW-0489">Methyltransferase</keyword>
<dbReference type="GO" id="GO:0034246">
    <property type="term" value="F:mitochondrial transcription factor activity"/>
    <property type="evidence" value="ECO:0007669"/>
    <property type="project" value="TreeGrafter"/>
</dbReference>
<feature type="non-terminal residue" evidence="14">
    <location>
        <position position="1"/>
    </location>
</feature>
<accession>A0AAV5TY78</accession>
<keyword evidence="6 11" id="KW-0694">RNA-binding</keyword>
<comment type="subcellular location">
    <subcellularLocation>
        <location evidence="1">Mitochondrion</location>
    </subcellularLocation>
</comment>
<dbReference type="PANTHER" id="PTHR11727">
    <property type="entry name" value="DIMETHYLADENOSINE TRANSFERASE"/>
    <property type="match status" value="1"/>
</dbReference>
<evidence type="ECO:0000256" key="4">
    <source>
        <dbReference type="ARBA" id="ARBA00022679"/>
    </source>
</evidence>
<dbReference type="InterPro" id="IPR011530">
    <property type="entry name" value="rRNA_adenine_dimethylase"/>
</dbReference>
<dbReference type="NCBIfam" id="TIGR00755">
    <property type="entry name" value="ksgA"/>
    <property type="match status" value="1"/>
</dbReference>
<evidence type="ECO:0000256" key="3">
    <source>
        <dbReference type="ARBA" id="ARBA00022603"/>
    </source>
</evidence>
<dbReference type="FunFam" id="3.40.50.150:FF:000109">
    <property type="entry name" value="rRNA adenine N(6)-methyltransferase"/>
    <property type="match status" value="1"/>
</dbReference>
<feature type="domain" description="Ribosomal RNA adenine methylase transferase N-terminal" evidence="13">
    <location>
        <begin position="38"/>
        <end position="233"/>
    </location>
</feature>
<dbReference type="Gene3D" id="3.40.50.150">
    <property type="entry name" value="Vaccinia Virus protein VP39"/>
    <property type="match status" value="1"/>
</dbReference>
<dbReference type="InterPro" id="IPR001737">
    <property type="entry name" value="KsgA/Erm"/>
</dbReference>
<comment type="caution">
    <text evidence="14">The sequence shown here is derived from an EMBL/GenBank/DDBJ whole genome shotgun (WGS) entry which is preliminary data.</text>
</comment>
<evidence type="ECO:0000256" key="1">
    <source>
        <dbReference type="ARBA" id="ARBA00004173"/>
    </source>
</evidence>
<evidence type="ECO:0000256" key="6">
    <source>
        <dbReference type="ARBA" id="ARBA00022884"/>
    </source>
</evidence>
<dbReference type="InterPro" id="IPR023165">
    <property type="entry name" value="rRNA_Ade_diMease-like_C"/>
</dbReference>
<evidence type="ECO:0000256" key="9">
    <source>
        <dbReference type="ARBA" id="ARBA00023128"/>
    </source>
</evidence>
<keyword evidence="8" id="KW-0805">Transcription regulation</keyword>
<evidence type="ECO:0000256" key="12">
    <source>
        <dbReference type="RuleBase" id="RU362106"/>
    </source>
</evidence>
<evidence type="ECO:0000313" key="15">
    <source>
        <dbReference type="Proteomes" id="UP001432027"/>
    </source>
</evidence>
<keyword evidence="9" id="KW-0496">Mitochondrion</keyword>
<dbReference type="SMART" id="SM00650">
    <property type="entry name" value="rADc"/>
    <property type="match status" value="1"/>
</dbReference>
<reference evidence="14" key="1">
    <citation type="submission" date="2023-10" db="EMBL/GenBank/DDBJ databases">
        <title>Genome assembly of Pristionchus species.</title>
        <authorList>
            <person name="Yoshida K."/>
            <person name="Sommer R.J."/>
        </authorList>
    </citation>
    <scope>NUCLEOTIDE SEQUENCE</scope>
    <source>
        <strain evidence="14">RS0144</strain>
    </source>
</reference>
<feature type="binding site" evidence="11">
    <location>
        <position position="80"/>
    </location>
    <ligand>
        <name>S-adenosyl-L-methionine</name>
        <dbReference type="ChEBI" id="CHEBI:59789"/>
    </ligand>
</feature>
<dbReference type="SUPFAM" id="SSF53335">
    <property type="entry name" value="S-adenosyl-L-methionine-dependent methyltransferases"/>
    <property type="match status" value="1"/>
</dbReference>
<evidence type="ECO:0000256" key="7">
    <source>
        <dbReference type="ARBA" id="ARBA00022946"/>
    </source>
</evidence>
<dbReference type="GO" id="GO:0006391">
    <property type="term" value="P:transcription initiation at mitochondrial promoter"/>
    <property type="evidence" value="ECO:0007669"/>
    <property type="project" value="TreeGrafter"/>
</dbReference>
<evidence type="ECO:0000256" key="5">
    <source>
        <dbReference type="ARBA" id="ARBA00022691"/>
    </source>
</evidence>
<keyword evidence="4 11" id="KW-0808">Transferase</keyword>
<dbReference type="InterPro" id="IPR029063">
    <property type="entry name" value="SAM-dependent_MTases_sf"/>
</dbReference>
<evidence type="ECO:0000259" key="13">
    <source>
        <dbReference type="SMART" id="SM00650"/>
    </source>
</evidence>
<feature type="binding site" evidence="11">
    <location>
        <position position="31"/>
    </location>
    <ligand>
        <name>S-adenosyl-L-methionine</name>
        <dbReference type="ChEBI" id="CHEBI:59789"/>
    </ligand>
</feature>
<protein>
    <recommendedName>
        <fullName evidence="12">rRNA adenine N(6)-methyltransferase</fullName>
        <ecNumber evidence="12">2.1.1.-</ecNumber>
    </recommendedName>
</protein>
<comment type="similarity">
    <text evidence="11 12">Belongs to the class I-like SAM-binding methyltransferase superfamily. rRNA adenine N(6)-methyltransferase family.</text>
</comment>
<dbReference type="CDD" id="cd02440">
    <property type="entry name" value="AdoMet_MTases"/>
    <property type="match status" value="1"/>
</dbReference>
<evidence type="ECO:0000256" key="11">
    <source>
        <dbReference type="PROSITE-ProRule" id="PRU01026"/>
    </source>
</evidence>
<dbReference type="EC" id="2.1.1.-" evidence="12"/>
<dbReference type="Proteomes" id="UP001432027">
    <property type="component" value="Unassembled WGS sequence"/>
</dbReference>
<sequence>IQMAPRLPPLPALRDFIHLYNLKAKKILSQNFLMDMNLTRKIVRAAGVREDDWVCEVGPGPGGITRGILETGAARVDVIEIDHRFIPALQHLSEAAEGRLNIHRADVLKLCVGEIWKEKDLSSSSHWLDESLPPAHVIGNLPFNIASPLIIKYLREMSNRTGPWSFGRVPLTLTFQLEVARRLCSPIDNEARSRISIMAQMYSEPQVVFVIPGSCFVPPPKVDVGVVRFVPRAAPIATSPFGVVEKLVRQVFHYRQKHVLKGLMTLYPDDMAKERAHEILREVRVSPSTTSIRLGVEEYAAMAQVYERQCNEVPGLFLYDYTKKKRITLSSLSSLPNAIPPPYAFKHCVSIPAEGMRLNDFNV</sequence>
<evidence type="ECO:0000256" key="8">
    <source>
        <dbReference type="ARBA" id="ARBA00023015"/>
    </source>
</evidence>
<proteinExistence type="inferred from homology"/>
<gene>
    <name evidence="14" type="ORF">PENTCL1PPCAC_21208</name>
</gene>
<organism evidence="14 15">
    <name type="scientific">Pristionchus entomophagus</name>
    <dbReference type="NCBI Taxonomy" id="358040"/>
    <lineage>
        <taxon>Eukaryota</taxon>
        <taxon>Metazoa</taxon>
        <taxon>Ecdysozoa</taxon>
        <taxon>Nematoda</taxon>
        <taxon>Chromadorea</taxon>
        <taxon>Rhabditida</taxon>
        <taxon>Rhabditina</taxon>
        <taxon>Diplogasteromorpha</taxon>
        <taxon>Diplogasteroidea</taxon>
        <taxon>Neodiplogasteridae</taxon>
        <taxon>Pristionchus</taxon>
    </lineage>
</organism>
<evidence type="ECO:0000313" key="14">
    <source>
        <dbReference type="EMBL" id="GMS99033.1"/>
    </source>
</evidence>
<dbReference type="FunFam" id="1.10.8.100:FF:000006">
    <property type="entry name" value="rRNA adenine N(6)-methyltransferase"/>
    <property type="match status" value="1"/>
</dbReference>